<comment type="caution">
    <text evidence="2">The sequence shown here is derived from an EMBL/GenBank/DDBJ whole genome shotgun (WGS) entry which is preliminary data.</text>
</comment>
<proteinExistence type="predicted"/>
<dbReference type="AlphaFoldDB" id="A0A840NJV7"/>
<keyword evidence="1" id="KW-0472">Membrane</keyword>
<keyword evidence="3" id="KW-1185">Reference proteome</keyword>
<organism evidence="2 3">
    <name type="scientific">Saccharopolyspora gloriosae</name>
    <dbReference type="NCBI Taxonomy" id="455344"/>
    <lineage>
        <taxon>Bacteria</taxon>
        <taxon>Bacillati</taxon>
        <taxon>Actinomycetota</taxon>
        <taxon>Actinomycetes</taxon>
        <taxon>Pseudonocardiales</taxon>
        <taxon>Pseudonocardiaceae</taxon>
        <taxon>Saccharopolyspora</taxon>
    </lineage>
</organism>
<evidence type="ECO:0000313" key="3">
    <source>
        <dbReference type="Proteomes" id="UP000580474"/>
    </source>
</evidence>
<evidence type="ECO:0000313" key="2">
    <source>
        <dbReference type="EMBL" id="MBB5072876.1"/>
    </source>
</evidence>
<feature type="transmembrane region" description="Helical" evidence="1">
    <location>
        <begin position="52"/>
        <end position="73"/>
    </location>
</feature>
<sequence length="132" mass="14219">MKSMFRDAPIGAMTVAVDVQTNKHSHHLKTDGSTFVRTPQQRNHMRAWVSRLAVTASAILGLAGVALAAPAGAAPLSSTSASSTMSGWEYAGFYDTKSQCQGGGEIYLNHGYSDYRCTYQLSNGQFLLEILD</sequence>
<gene>
    <name evidence="2" type="ORF">BJ969_005964</name>
</gene>
<accession>A0A840NJV7</accession>
<dbReference type="EMBL" id="JACHIV010000001">
    <property type="protein sequence ID" value="MBB5072876.1"/>
    <property type="molecule type" value="Genomic_DNA"/>
</dbReference>
<reference evidence="2 3" key="1">
    <citation type="submission" date="2020-08" db="EMBL/GenBank/DDBJ databases">
        <title>Sequencing the genomes of 1000 actinobacteria strains.</title>
        <authorList>
            <person name="Klenk H.-P."/>
        </authorList>
    </citation>
    <scope>NUCLEOTIDE SEQUENCE [LARGE SCALE GENOMIC DNA]</scope>
    <source>
        <strain evidence="2 3">DSM 45582</strain>
    </source>
</reference>
<keyword evidence="1" id="KW-1133">Transmembrane helix</keyword>
<dbReference type="RefSeq" id="WP_184484515.1">
    <property type="nucleotide sequence ID" value="NZ_JACHIV010000001.1"/>
</dbReference>
<keyword evidence="1" id="KW-0812">Transmembrane</keyword>
<protein>
    <submittedName>
        <fullName evidence="2">Uncharacterized protein</fullName>
    </submittedName>
</protein>
<evidence type="ECO:0000256" key="1">
    <source>
        <dbReference type="SAM" id="Phobius"/>
    </source>
</evidence>
<name>A0A840NJV7_9PSEU</name>
<dbReference type="Proteomes" id="UP000580474">
    <property type="component" value="Unassembled WGS sequence"/>
</dbReference>